<gene>
    <name evidence="1" type="ORF">Bca52824_065530</name>
</gene>
<protein>
    <submittedName>
        <fullName evidence="1">Uncharacterized protein</fullName>
    </submittedName>
</protein>
<comment type="caution">
    <text evidence="1">The sequence shown here is derived from an EMBL/GenBank/DDBJ whole genome shotgun (WGS) entry which is preliminary data.</text>
</comment>
<organism evidence="1 2">
    <name type="scientific">Brassica carinata</name>
    <name type="common">Ethiopian mustard</name>
    <name type="synonym">Abyssinian cabbage</name>
    <dbReference type="NCBI Taxonomy" id="52824"/>
    <lineage>
        <taxon>Eukaryota</taxon>
        <taxon>Viridiplantae</taxon>
        <taxon>Streptophyta</taxon>
        <taxon>Embryophyta</taxon>
        <taxon>Tracheophyta</taxon>
        <taxon>Spermatophyta</taxon>
        <taxon>Magnoliopsida</taxon>
        <taxon>eudicotyledons</taxon>
        <taxon>Gunneridae</taxon>
        <taxon>Pentapetalae</taxon>
        <taxon>rosids</taxon>
        <taxon>malvids</taxon>
        <taxon>Brassicales</taxon>
        <taxon>Brassicaceae</taxon>
        <taxon>Brassiceae</taxon>
        <taxon>Brassica</taxon>
    </lineage>
</organism>
<dbReference type="EMBL" id="JAAMPC010000013">
    <property type="protein sequence ID" value="KAG2270975.1"/>
    <property type="molecule type" value="Genomic_DNA"/>
</dbReference>
<keyword evidence="2" id="KW-1185">Reference proteome</keyword>
<name>A0A8X7U991_BRACI</name>
<accession>A0A8X7U991</accession>
<proteinExistence type="predicted"/>
<reference evidence="1 2" key="1">
    <citation type="submission" date="2020-02" db="EMBL/GenBank/DDBJ databases">
        <authorList>
            <person name="Ma Q."/>
            <person name="Huang Y."/>
            <person name="Song X."/>
            <person name="Pei D."/>
        </authorList>
    </citation>
    <scope>NUCLEOTIDE SEQUENCE [LARGE SCALE GENOMIC DNA]</scope>
    <source>
        <strain evidence="1">Sxm20200214</strain>
        <tissue evidence="1">Leaf</tissue>
    </source>
</reference>
<dbReference type="Proteomes" id="UP000886595">
    <property type="component" value="Unassembled WGS sequence"/>
</dbReference>
<sequence length="138" mass="15697">MASPLILHGHLKPAPPGKKLADASPEIRVLVAGHRTHVLVMTRGREHVSVDRFTTGSHISGRRTERVSFLAKDKRFFRLVAPCLAENRCRKILLMGEHKEKKIEKSNETLCCCIDVFLKWKRPKKERDTTSYGLGRVV</sequence>
<dbReference type="AlphaFoldDB" id="A0A8X7U991"/>
<dbReference type="OrthoDB" id="1035220at2759"/>
<evidence type="ECO:0000313" key="2">
    <source>
        <dbReference type="Proteomes" id="UP000886595"/>
    </source>
</evidence>
<evidence type="ECO:0000313" key="1">
    <source>
        <dbReference type="EMBL" id="KAG2270975.1"/>
    </source>
</evidence>